<organism evidence="2">
    <name type="scientific">Davidia involucrata</name>
    <name type="common">Dove tree</name>
    <dbReference type="NCBI Taxonomy" id="16924"/>
    <lineage>
        <taxon>Eukaryota</taxon>
        <taxon>Viridiplantae</taxon>
        <taxon>Streptophyta</taxon>
        <taxon>Embryophyta</taxon>
        <taxon>Tracheophyta</taxon>
        <taxon>Spermatophyta</taxon>
        <taxon>Magnoliopsida</taxon>
        <taxon>eudicotyledons</taxon>
        <taxon>Gunneridae</taxon>
        <taxon>Pentapetalae</taxon>
        <taxon>asterids</taxon>
        <taxon>Cornales</taxon>
        <taxon>Nyssaceae</taxon>
        <taxon>Davidia</taxon>
    </lineage>
</organism>
<dbReference type="AlphaFoldDB" id="A0A5B7AVH6"/>
<dbReference type="PANTHER" id="PTHR34967">
    <property type="entry name" value="OS02G0257200 PROTEIN"/>
    <property type="match status" value="1"/>
</dbReference>
<protein>
    <submittedName>
        <fullName evidence="2">Uncharacterized protein</fullName>
    </submittedName>
</protein>
<evidence type="ECO:0000256" key="1">
    <source>
        <dbReference type="SAM" id="Phobius"/>
    </source>
</evidence>
<name>A0A5B7AVH6_DAVIN</name>
<keyword evidence="1" id="KW-0812">Transmembrane</keyword>
<reference evidence="2" key="1">
    <citation type="submission" date="2019-08" db="EMBL/GenBank/DDBJ databases">
        <title>Reference gene set and small RNA set construction with multiple tissues from Davidia involucrata Baill.</title>
        <authorList>
            <person name="Yang H."/>
            <person name="Zhou C."/>
            <person name="Li G."/>
            <person name="Wang J."/>
            <person name="Gao P."/>
            <person name="Wang M."/>
            <person name="Wang R."/>
            <person name="Zhao Y."/>
        </authorList>
    </citation>
    <scope>NUCLEOTIDE SEQUENCE</scope>
    <source>
        <tissue evidence="2">Mixed with DoveR01_LX</tissue>
    </source>
</reference>
<sequence length="116" mass="12941">MSLSVATICIMQEEKGYGYFKFEKHALNMLIAGPALWVLGSIHNLCQIYERADGHVQILQESVHIPFLMGSLLFLVGVILNCREQTGLIHHGMELLVNASNYKEIFKITGTSLCCS</sequence>
<feature type="transmembrane region" description="Helical" evidence="1">
    <location>
        <begin position="25"/>
        <end position="43"/>
    </location>
</feature>
<evidence type="ECO:0000313" key="2">
    <source>
        <dbReference type="EMBL" id="MPA60589.1"/>
    </source>
</evidence>
<keyword evidence="1" id="KW-0472">Membrane</keyword>
<dbReference type="PANTHER" id="PTHR34967:SF1">
    <property type="entry name" value="OS02G0257200 PROTEIN"/>
    <property type="match status" value="1"/>
</dbReference>
<gene>
    <name evidence="2" type="ORF">Din_030030</name>
</gene>
<proteinExistence type="predicted"/>
<feature type="transmembrane region" description="Helical" evidence="1">
    <location>
        <begin position="63"/>
        <end position="82"/>
    </location>
</feature>
<keyword evidence="1" id="KW-1133">Transmembrane helix</keyword>
<dbReference type="EMBL" id="GHES01030030">
    <property type="protein sequence ID" value="MPA60589.1"/>
    <property type="molecule type" value="Transcribed_RNA"/>
</dbReference>
<accession>A0A5B7AVH6</accession>